<name>A0A5B9QUR3_9BACT</name>
<dbReference type="Proteomes" id="UP000323917">
    <property type="component" value="Chromosome"/>
</dbReference>
<proteinExistence type="predicted"/>
<dbReference type="AlphaFoldDB" id="A0A5B9QUR3"/>
<keyword evidence="2" id="KW-1185">Reference proteome</keyword>
<reference evidence="1 2" key="1">
    <citation type="submission" date="2019-08" db="EMBL/GenBank/DDBJ databases">
        <title>Deep-cultivation of Planctomycetes and their phenomic and genomic characterization uncovers novel biology.</title>
        <authorList>
            <person name="Wiegand S."/>
            <person name="Jogler M."/>
            <person name="Boedeker C."/>
            <person name="Pinto D."/>
            <person name="Vollmers J."/>
            <person name="Rivas-Marin E."/>
            <person name="Kohn T."/>
            <person name="Peeters S.H."/>
            <person name="Heuer A."/>
            <person name="Rast P."/>
            <person name="Oberbeckmann S."/>
            <person name="Bunk B."/>
            <person name="Jeske O."/>
            <person name="Meyerdierks A."/>
            <person name="Storesund J.E."/>
            <person name="Kallscheuer N."/>
            <person name="Luecker S."/>
            <person name="Lage O.M."/>
            <person name="Pohl T."/>
            <person name="Merkel B.J."/>
            <person name="Hornburger P."/>
            <person name="Mueller R.-W."/>
            <person name="Bruemmer F."/>
            <person name="Labrenz M."/>
            <person name="Spormann A.M."/>
            <person name="Op den Camp H."/>
            <person name="Overmann J."/>
            <person name="Amann R."/>
            <person name="Jetten M.S.M."/>
            <person name="Mascher T."/>
            <person name="Medema M.H."/>
            <person name="Devos D.P."/>
            <person name="Kaster A.-K."/>
            <person name="Ovreas L."/>
            <person name="Rohde M."/>
            <person name="Galperin M.Y."/>
            <person name="Jogler C."/>
        </authorList>
    </citation>
    <scope>NUCLEOTIDE SEQUENCE [LARGE SCALE GENOMIC DNA]</scope>
    <source>
        <strain evidence="1 2">Pr1d</strain>
    </source>
</reference>
<dbReference type="Pfam" id="PF07366">
    <property type="entry name" value="SnoaL"/>
    <property type="match status" value="1"/>
</dbReference>
<accession>A0A5B9QUR3</accession>
<evidence type="ECO:0000313" key="1">
    <source>
        <dbReference type="EMBL" id="QEG37663.1"/>
    </source>
</evidence>
<evidence type="ECO:0000313" key="2">
    <source>
        <dbReference type="Proteomes" id="UP000323917"/>
    </source>
</evidence>
<gene>
    <name evidence="1" type="ORF">Pr1d_50090</name>
</gene>
<dbReference type="SUPFAM" id="SSF54427">
    <property type="entry name" value="NTF2-like"/>
    <property type="match status" value="1"/>
</dbReference>
<dbReference type="EMBL" id="CP042913">
    <property type="protein sequence ID" value="QEG37663.1"/>
    <property type="molecule type" value="Genomic_DNA"/>
</dbReference>
<dbReference type="PANTHER" id="PTHR38436:SF1">
    <property type="entry name" value="ESTER CYCLASE"/>
    <property type="match status" value="1"/>
</dbReference>
<dbReference type="PANTHER" id="PTHR38436">
    <property type="entry name" value="POLYKETIDE CYCLASE SNOAL-LIKE DOMAIN"/>
    <property type="match status" value="1"/>
</dbReference>
<dbReference type="KEGG" id="bgok:Pr1d_50090"/>
<dbReference type="InterPro" id="IPR009959">
    <property type="entry name" value="Cyclase_SnoaL-like"/>
</dbReference>
<organism evidence="1 2">
    <name type="scientific">Bythopirellula goksoeyrii</name>
    <dbReference type="NCBI Taxonomy" id="1400387"/>
    <lineage>
        <taxon>Bacteria</taxon>
        <taxon>Pseudomonadati</taxon>
        <taxon>Planctomycetota</taxon>
        <taxon>Planctomycetia</taxon>
        <taxon>Pirellulales</taxon>
        <taxon>Lacipirellulaceae</taxon>
        <taxon>Bythopirellula</taxon>
    </lineage>
</organism>
<sequence length="139" mass="15420">MAIDQKATSKQLLELWGDNSVHKADDHLSAAYVNHQMPDAAGGTSSKLLAEWKGLVTDFHQGFSDVNMEVLQQVAEGDFVCSRWRMTGKHTGTFGALEATGKTTTWTGVHTDRYEGDQLVESWVDWDKFSFLEGLGVIK</sequence>
<protein>
    <submittedName>
        <fullName evidence="1">SnoaL-like polyketide cyclase</fullName>
    </submittedName>
</protein>
<dbReference type="RefSeq" id="WP_168205457.1">
    <property type="nucleotide sequence ID" value="NZ_CP042913.1"/>
</dbReference>
<dbReference type="Gene3D" id="3.10.450.50">
    <property type="match status" value="1"/>
</dbReference>
<dbReference type="GO" id="GO:0030638">
    <property type="term" value="P:polyketide metabolic process"/>
    <property type="evidence" value="ECO:0007669"/>
    <property type="project" value="InterPro"/>
</dbReference>
<dbReference type="InterPro" id="IPR032710">
    <property type="entry name" value="NTF2-like_dom_sf"/>
</dbReference>